<comment type="similarity">
    <text evidence="1">Belongs to the GMC oxidoreductase family.</text>
</comment>
<dbReference type="Pfam" id="PF05199">
    <property type="entry name" value="GMC_oxred_C"/>
    <property type="match status" value="1"/>
</dbReference>
<feature type="region of interest" description="Disordered" evidence="2">
    <location>
        <begin position="199"/>
        <end position="222"/>
    </location>
</feature>
<feature type="domain" description="Glucose-methanol-choline oxidoreductase C-terminal" evidence="3">
    <location>
        <begin position="35"/>
        <end position="169"/>
    </location>
</feature>
<dbReference type="GO" id="GO:0050660">
    <property type="term" value="F:flavin adenine dinucleotide binding"/>
    <property type="evidence" value="ECO:0007669"/>
    <property type="project" value="InterPro"/>
</dbReference>
<dbReference type="InterPro" id="IPR007867">
    <property type="entry name" value="GMC_OxRtase_C"/>
</dbReference>
<dbReference type="STRING" id="321614.Q0V0I0"/>
<dbReference type="InterPro" id="IPR036188">
    <property type="entry name" value="FAD/NAD-bd_sf"/>
</dbReference>
<dbReference type="SUPFAM" id="SSF54373">
    <property type="entry name" value="FAD-linked reductases, C-terminal domain"/>
    <property type="match status" value="1"/>
</dbReference>
<accession>Q0V0I0</accession>
<dbReference type="RefSeq" id="XP_001793090.1">
    <property type="nucleotide sequence ID" value="XM_001793038.1"/>
</dbReference>
<dbReference type="PANTHER" id="PTHR11552:SF123">
    <property type="entry name" value="GMC OXIDOREDUCTASE (AFU_ORTHOLOGUE AFUA_2G01770)-RELATED"/>
    <property type="match status" value="1"/>
</dbReference>
<proteinExistence type="inferred from homology"/>
<reference evidence="5" key="1">
    <citation type="journal article" date="2007" name="Plant Cell">
        <title>Dothideomycete-plant interactions illuminated by genome sequencing and EST analysis of the wheat pathogen Stagonospora nodorum.</title>
        <authorList>
            <person name="Hane J.K."/>
            <person name="Lowe R.G."/>
            <person name="Solomon P.S."/>
            <person name="Tan K.C."/>
            <person name="Schoch C.L."/>
            <person name="Spatafora J.W."/>
            <person name="Crous P.W."/>
            <person name="Kodira C."/>
            <person name="Birren B.W."/>
            <person name="Galagan J.E."/>
            <person name="Torriani S.F."/>
            <person name="McDonald B.A."/>
            <person name="Oliver R.P."/>
        </authorList>
    </citation>
    <scope>NUCLEOTIDE SEQUENCE [LARGE SCALE GENOMIC DNA]</scope>
    <source>
        <strain evidence="5">SN15 / ATCC MYA-4574 / FGSC 10173</strain>
    </source>
</reference>
<dbReference type="OMA" id="VAMHVAS"/>
<dbReference type="InParanoid" id="Q0V0I0"/>
<evidence type="ECO:0000256" key="1">
    <source>
        <dbReference type="ARBA" id="ARBA00010790"/>
    </source>
</evidence>
<dbReference type="GeneID" id="5969940"/>
<evidence type="ECO:0000256" key="2">
    <source>
        <dbReference type="SAM" id="MobiDB-lite"/>
    </source>
</evidence>
<dbReference type="Proteomes" id="UP000001055">
    <property type="component" value="Unassembled WGS sequence"/>
</dbReference>
<dbReference type="PANTHER" id="PTHR11552">
    <property type="entry name" value="GLUCOSE-METHANOL-CHOLINE GMC OXIDOREDUCTASE"/>
    <property type="match status" value="1"/>
</dbReference>
<dbReference type="VEuPathDB" id="FungiDB:JI435_024840"/>
<evidence type="ECO:0000259" key="3">
    <source>
        <dbReference type="Pfam" id="PF05199"/>
    </source>
</evidence>
<dbReference type="AlphaFoldDB" id="Q0V0I0"/>
<dbReference type="EMBL" id="CH445327">
    <property type="protein sequence ID" value="EAT90696.1"/>
    <property type="molecule type" value="Genomic_DNA"/>
</dbReference>
<dbReference type="InterPro" id="IPR012132">
    <property type="entry name" value="GMC_OxRdtase"/>
</dbReference>
<protein>
    <recommendedName>
        <fullName evidence="3">Glucose-methanol-choline oxidoreductase C-terminal domain-containing protein</fullName>
    </recommendedName>
</protein>
<name>Q0V0I0_PHANO</name>
<evidence type="ECO:0000313" key="5">
    <source>
        <dbReference type="Proteomes" id="UP000001055"/>
    </source>
</evidence>
<sequence>MSLVFYHARYVPPSLYPSIKEKKEHIGLAALHMLPLSRGTVTLKSASPTDNPVCDPRFLSTHTDRFILHRAVSGNLKIVNTAQFTDVIETEFAPLGFPVLKQESSADEVDARIRAARATVSHPMGTCALGTVLDEEFRVKGVQELRVCDASMFPEHVAAMPSCLIYALAETNNEKSEYGIEWLLFLELDPRVKYSMKRQSSCTDSAGGKHRAIPRNSSIGDW</sequence>
<gene>
    <name evidence="4" type="ORF">SNOG_02484</name>
</gene>
<dbReference type="Gene3D" id="3.30.560.10">
    <property type="entry name" value="Glucose Oxidase, domain 3"/>
    <property type="match status" value="1"/>
</dbReference>
<organism evidence="4 5">
    <name type="scientific">Phaeosphaeria nodorum (strain SN15 / ATCC MYA-4574 / FGSC 10173)</name>
    <name type="common">Glume blotch fungus</name>
    <name type="synonym">Parastagonospora nodorum</name>
    <dbReference type="NCBI Taxonomy" id="321614"/>
    <lineage>
        <taxon>Eukaryota</taxon>
        <taxon>Fungi</taxon>
        <taxon>Dikarya</taxon>
        <taxon>Ascomycota</taxon>
        <taxon>Pezizomycotina</taxon>
        <taxon>Dothideomycetes</taxon>
        <taxon>Pleosporomycetidae</taxon>
        <taxon>Pleosporales</taxon>
        <taxon>Pleosporineae</taxon>
        <taxon>Phaeosphaeriaceae</taxon>
        <taxon>Parastagonospora</taxon>
    </lineage>
</organism>
<dbReference type="SUPFAM" id="SSF51905">
    <property type="entry name" value="FAD/NAD(P)-binding domain"/>
    <property type="match status" value="1"/>
</dbReference>
<evidence type="ECO:0000313" key="4">
    <source>
        <dbReference type="EMBL" id="EAT90696.1"/>
    </source>
</evidence>
<dbReference type="GO" id="GO:0016614">
    <property type="term" value="F:oxidoreductase activity, acting on CH-OH group of donors"/>
    <property type="evidence" value="ECO:0007669"/>
    <property type="project" value="InterPro"/>
</dbReference>
<dbReference type="KEGG" id="pno:SNOG_02484"/>